<comment type="similarity">
    <text evidence="1">Belongs to the beta type-B retroviral polymerase family. HERV class-II K(HML-2) pol subfamily.</text>
</comment>
<dbReference type="PANTHER" id="PTHR24559">
    <property type="entry name" value="TRANSPOSON TY3-I GAG-POL POLYPROTEIN"/>
    <property type="match status" value="1"/>
</dbReference>
<dbReference type="EMBL" id="JAINUG010000005">
    <property type="protein sequence ID" value="KAJ8416873.1"/>
    <property type="molecule type" value="Genomic_DNA"/>
</dbReference>
<dbReference type="GO" id="GO:0004523">
    <property type="term" value="F:RNA-DNA hybrid ribonuclease activity"/>
    <property type="evidence" value="ECO:0007669"/>
    <property type="project" value="UniProtKB-EC"/>
</dbReference>
<dbReference type="FunFam" id="3.30.70.270:FF:000003">
    <property type="entry name" value="Transposon Ty3-G Gag-Pol polyprotein"/>
    <property type="match status" value="1"/>
</dbReference>
<sequence length="99" mass="11560">MPFSLCNAPATFQRLMQRCLGSLMNESLLIYLNHIIVYSPDFESHLKHLEDVFQNLHEHGLKLQPWKCQLFQREVTYLGYVISQRRVATDPAKEAVVQD</sequence>
<gene>
    <name evidence="4" type="ORF">AAFF_G00327510</name>
</gene>
<evidence type="ECO:0000256" key="2">
    <source>
        <dbReference type="ARBA" id="ARBA00012180"/>
    </source>
</evidence>
<dbReference type="SUPFAM" id="SSF56672">
    <property type="entry name" value="DNA/RNA polymerases"/>
    <property type="match status" value="1"/>
</dbReference>
<dbReference type="InterPro" id="IPR043128">
    <property type="entry name" value="Rev_trsase/Diguanyl_cyclase"/>
</dbReference>
<organism evidence="4 5">
    <name type="scientific">Aldrovandia affinis</name>
    <dbReference type="NCBI Taxonomy" id="143900"/>
    <lineage>
        <taxon>Eukaryota</taxon>
        <taxon>Metazoa</taxon>
        <taxon>Chordata</taxon>
        <taxon>Craniata</taxon>
        <taxon>Vertebrata</taxon>
        <taxon>Euteleostomi</taxon>
        <taxon>Actinopterygii</taxon>
        <taxon>Neopterygii</taxon>
        <taxon>Teleostei</taxon>
        <taxon>Notacanthiformes</taxon>
        <taxon>Halosauridae</taxon>
        <taxon>Aldrovandia</taxon>
    </lineage>
</organism>
<accession>A0AAD7T9X3</accession>
<dbReference type="InterPro" id="IPR043502">
    <property type="entry name" value="DNA/RNA_pol_sf"/>
</dbReference>
<dbReference type="Gene3D" id="3.30.70.270">
    <property type="match status" value="1"/>
</dbReference>
<dbReference type="CDD" id="cd01647">
    <property type="entry name" value="RT_LTR"/>
    <property type="match status" value="1"/>
</dbReference>
<feature type="domain" description="Reverse transcriptase" evidence="3">
    <location>
        <begin position="1"/>
        <end position="82"/>
    </location>
</feature>
<dbReference type="EC" id="3.1.26.4" evidence="2"/>
<evidence type="ECO:0000259" key="3">
    <source>
        <dbReference type="PROSITE" id="PS50878"/>
    </source>
</evidence>
<dbReference type="InterPro" id="IPR000477">
    <property type="entry name" value="RT_dom"/>
</dbReference>
<protein>
    <recommendedName>
        <fullName evidence="2">ribonuclease H</fullName>
        <ecNumber evidence="2">3.1.26.4</ecNumber>
    </recommendedName>
</protein>
<proteinExistence type="inferred from homology"/>
<reference evidence="4" key="1">
    <citation type="journal article" date="2023" name="Science">
        <title>Genome structures resolve the early diversification of teleost fishes.</title>
        <authorList>
            <person name="Parey E."/>
            <person name="Louis A."/>
            <person name="Montfort J."/>
            <person name="Bouchez O."/>
            <person name="Roques C."/>
            <person name="Iampietro C."/>
            <person name="Lluch J."/>
            <person name="Castinel A."/>
            <person name="Donnadieu C."/>
            <person name="Desvignes T."/>
            <person name="Floi Bucao C."/>
            <person name="Jouanno E."/>
            <person name="Wen M."/>
            <person name="Mejri S."/>
            <person name="Dirks R."/>
            <person name="Jansen H."/>
            <person name="Henkel C."/>
            <person name="Chen W.J."/>
            <person name="Zahm M."/>
            <person name="Cabau C."/>
            <person name="Klopp C."/>
            <person name="Thompson A.W."/>
            <person name="Robinson-Rechavi M."/>
            <person name="Braasch I."/>
            <person name="Lecointre G."/>
            <person name="Bobe J."/>
            <person name="Postlethwait J.H."/>
            <person name="Berthelot C."/>
            <person name="Roest Crollius H."/>
            <person name="Guiguen Y."/>
        </authorList>
    </citation>
    <scope>NUCLEOTIDE SEQUENCE</scope>
    <source>
        <strain evidence="4">NC1722</strain>
    </source>
</reference>
<dbReference type="PANTHER" id="PTHR24559:SF444">
    <property type="entry name" value="REVERSE TRANSCRIPTASE DOMAIN-CONTAINING PROTEIN"/>
    <property type="match status" value="1"/>
</dbReference>
<dbReference type="AlphaFoldDB" id="A0AAD7T9X3"/>
<dbReference type="InterPro" id="IPR053134">
    <property type="entry name" value="RNA-dir_DNA_polymerase"/>
</dbReference>
<keyword evidence="5" id="KW-1185">Reference proteome</keyword>
<dbReference type="PROSITE" id="PS50878">
    <property type="entry name" value="RT_POL"/>
    <property type="match status" value="1"/>
</dbReference>
<evidence type="ECO:0000313" key="4">
    <source>
        <dbReference type="EMBL" id="KAJ8416873.1"/>
    </source>
</evidence>
<dbReference type="Proteomes" id="UP001221898">
    <property type="component" value="Unassembled WGS sequence"/>
</dbReference>
<evidence type="ECO:0000256" key="1">
    <source>
        <dbReference type="ARBA" id="ARBA00010879"/>
    </source>
</evidence>
<dbReference type="Pfam" id="PF00078">
    <property type="entry name" value="RVT_1"/>
    <property type="match status" value="1"/>
</dbReference>
<name>A0AAD7T9X3_9TELE</name>
<comment type="caution">
    <text evidence="4">The sequence shown here is derived from an EMBL/GenBank/DDBJ whole genome shotgun (WGS) entry which is preliminary data.</text>
</comment>
<evidence type="ECO:0000313" key="5">
    <source>
        <dbReference type="Proteomes" id="UP001221898"/>
    </source>
</evidence>